<keyword evidence="1" id="KW-1133">Transmembrane helix</keyword>
<dbReference type="AlphaFoldDB" id="A0AAV3ZJI4"/>
<keyword evidence="3" id="KW-1185">Reference proteome</keyword>
<evidence type="ECO:0000313" key="2">
    <source>
        <dbReference type="EMBL" id="GFN96120.1"/>
    </source>
</evidence>
<keyword evidence="1" id="KW-0472">Membrane</keyword>
<evidence type="ECO:0000256" key="1">
    <source>
        <dbReference type="SAM" id="Phobius"/>
    </source>
</evidence>
<dbReference type="Proteomes" id="UP000735302">
    <property type="component" value="Unassembled WGS sequence"/>
</dbReference>
<organism evidence="2 3">
    <name type="scientific">Plakobranchus ocellatus</name>
    <dbReference type="NCBI Taxonomy" id="259542"/>
    <lineage>
        <taxon>Eukaryota</taxon>
        <taxon>Metazoa</taxon>
        <taxon>Spiralia</taxon>
        <taxon>Lophotrochozoa</taxon>
        <taxon>Mollusca</taxon>
        <taxon>Gastropoda</taxon>
        <taxon>Heterobranchia</taxon>
        <taxon>Euthyneura</taxon>
        <taxon>Panpulmonata</taxon>
        <taxon>Sacoglossa</taxon>
        <taxon>Placobranchoidea</taxon>
        <taxon>Plakobranchidae</taxon>
        <taxon>Plakobranchus</taxon>
    </lineage>
</organism>
<proteinExistence type="predicted"/>
<sequence>MVFGYCLSSPPLPTVAITFLSLEPYVLKSTVMQFAVLALTCVISFTLVKISNIWILFHMHKTKRSVYMCTMHTYRKEKWQSIMSGVGGTVVTESVLRSAGPFYRGFEPSHRRHGLTEGLKA</sequence>
<feature type="transmembrane region" description="Helical" evidence="1">
    <location>
        <begin position="31"/>
        <end position="57"/>
    </location>
</feature>
<gene>
    <name evidence="2" type="ORF">PoB_002262600</name>
</gene>
<name>A0AAV3ZJI4_9GAST</name>
<comment type="caution">
    <text evidence="2">The sequence shown here is derived from an EMBL/GenBank/DDBJ whole genome shotgun (WGS) entry which is preliminary data.</text>
</comment>
<dbReference type="EMBL" id="BLXT01002646">
    <property type="protein sequence ID" value="GFN96120.1"/>
    <property type="molecule type" value="Genomic_DNA"/>
</dbReference>
<evidence type="ECO:0000313" key="3">
    <source>
        <dbReference type="Proteomes" id="UP000735302"/>
    </source>
</evidence>
<protein>
    <submittedName>
        <fullName evidence="2">Uncharacterized protein</fullName>
    </submittedName>
</protein>
<reference evidence="2 3" key="1">
    <citation type="journal article" date="2021" name="Elife">
        <title>Chloroplast acquisition without the gene transfer in kleptoplastic sea slugs, Plakobranchus ocellatus.</title>
        <authorList>
            <person name="Maeda T."/>
            <person name="Takahashi S."/>
            <person name="Yoshida T."/>
            <person name="Shimamura S."/>
            <person name="Takaki Y."/>
            <person name="Nagai Y."/>
            <person name="Toyoda A."/>
            <person name="Suzuki Y."/>
            <person name="Arimoto A."/>
            <person name="Ishii H."/>
            <person name="Satoh N."/>
            <person name="Nishiyama T."/>
            <person name="Hasebe M."/>
            <person name="Maruyama T."/>
            <person name="Minagawa J."/>
            <person name="Obokata J."/>
            <person name="Shigenobu S."/>
        </authorList>
    </citation>
    <scope>NUCLEOTIDE SEQUENCE [LARGE SCALE GENOMIC DNA]</scope>
</reference>
<keyword evidence="1" id="KW-0812">Transmembrane</keyword>
<accession>A0AAV3ZJI4</accession>